<gene>
    <name evidence="7" type="ORF">SAMN05443144_12213</name>
</gene>
<dbReference type="Pfam" id="PF00884">
    <property type="entry name" value="Sulfatase"/>
    <property type="match status" value="1"/>
</dbReference>
<dbReference type="AlphaFoldDB" id="A0A1M5I3M6"/>
<accession>A0A1M5I3M6</accession>
<evidence type="ECO:0000256" key="3">
    <source>
        <dbReference type="ARBA" id="ARBA00022801"/>
    </source>
</evidence>
<dbReference type="PANTHER" id="PTHR42693">
    <property type="entry name" value="ARYLSULFATASE FAMILY MEMBER"/>
    <property type="match status" value="1"/>
</dbReference>
<feature type="signal peptide" evidence="5">
    <location>
        <begin position="1"/>
        <end position="25"/>
    </location>
</feature>
<comment type="similarity">
    <text evidence="1">Belongs to the sulfatase family.</text>
</comment>
<evidence type="ECO:0000256" key="5">
    <source>
        <dbReference type="SAM" id="SignalP"/>
    </source>
</evidence>
<dbReference type="InterPro" id="IPR050738">
    <property type="entry name" value="Sulfatase"/>
</dbReference>
<dbReference type="PANTHER" id="PTHR42693:SF53">
    <property type="entry name" value="ENDO-4-O-SULFATASE"/>
    <property type="match status" value="1"/>
</dbReference>
<dbReference type="STRING" id="1194090.SAMN05443144_12213"/>
<dbReference type="GO" id="GO:0046872">
    <property type="term" value="F:metal ion binding"/>
    <property type="evidence" value="ECO:0007669"/>
    <property type="project" value="UniProtKB-KW"/>
</dbReference>
<dbReference type="InterPro" id="IPR017850">
    <property type="entry name" value="Alkaline_phosphatase_core_sf"/>
</dbReference>
<evidence type="ECO:0000313" key="8">
    <source>
        <dbReference type="Proteomes" id="UP000184041"/>
    </source>
</evidence>
<evidence type="ECO:0000256" key="2">
    <source>
        <dbReference type="ARBA" id="ARBA00022723"/>
    </source>
</evidence>
<dbReference type="Gene3D" id="3.40.720.10">
    <property type="entry name" value="Alkaline Phosphatase, subunit A"/>
    <property type="match status" value="1"/>
</dbReference>
<evidence type="ECO:0000256" key="1">
    <source>
        <dbReference type="ARBA" id="ARBA00008779"/>
    </source>
</evidence>
<dbReference type="GO" id="GO:0004065">
    <property type="term" value="F:arylsulfatase activity"/>
    <property type="evidence" value="ECO:0007669"/>
    <property type="project" value="TreeGrafter"/>
</dbReference>
<protein>
    <submittedName>
        <fullName evidence="7">Sulfatase</fullName>
    </submittedName>
</protein>
<feature type="chain" id="PRO_5012251594" evidence="5">
    <location>
        <begin position="26"/>
        <end position="311"/>
    </location>
</feature>
<organism evidence="7 8">
    <name type="scientific">Fodinibius roseus</name>
    <dbReference type="NCBI Taxonomy" id="1194090"/>
    <lineage>
        <taxon>Bacteria</taxon>
        <taxon>Pseudomonadati</taxon>
        <taxon>Balneolota</taxon>
        <taxon>Balneolia</taxon>
        <taxon>Balneolales</taxon>
        <taxon>Balneolaceae</taxon>
        <taxon>Fodinibius</taxon>
    </lineage>
</organism>
<reference evidence="7 8" key="1">
    <citation type="submission" date="2016-11" db="EMBL/GenBank/DDBJ databases">
        <authorList>
            <person name="Jaros S."/>
            <person name="Januszkiewicz K."/>
            <person name="Wedrychowicz H."/>
        </authorList>
    </citation>
    <scope>NUCLEOTIDE SEQUENCE [LARGE SCALE GENOMIC DNA]</scope>
    <source>
        <strain evidence="7 8">DSM 21986</strain>
    </source>
</reference>
<keyword evidence="4" id="KW-0106">Calcium</keyword>
<feature type="domain" description="Sulfatase N-terminal" evidence="6">
    <location>
        <begin position="30"/>
        <end position="249"/>
    </location>
</feature>
<keyword evidence="3" id="KW-0378">Hydrolase</keyword>
<dbReference type="InterPro" id="IPR000917">
    <property type="entry name" value="Sulfatase_N"/>
</dbReference>
<name>A0A1M5I3M6_9BACT</name>
<proteinExistence type="inferred from homology"/>
<dbReference type="SUPFAM" id="SSF53649">
    <property type="entry name" value="Alkaline phosphatase-like"/>
    <property type="match status" value="1"/>
</dbReference>
<dbReference type="EMBL" id="FQUS01000022">
    <property type="protein sequence ID" value="SHG22924.1"/>
    <property type="molecule type" value="Genomic_DNA"/>
</dbReference>
<sequence>MKRYQLLFIFVILSFALFAFLPANAQPKSPNVVIILADDLGYADVGTYGAPKIDTPHIDKLASQGMKFTEFYAENLCSPSRAALLTGSYARRVGVSTVFWPDSDDGLNPDEITIAELLQEEGYATAAIGKWHLGHKKPFLPTSQGFDYYFGLPFSNDMGPNARPAKGPYDPLPVMRNEEVIERGPDQQQLTKRYTEETVQFIEEHKNKPFFVYLAHTMPHVPLHASQDFRGTSDFGLYGDVVEEIDWEICKPSGWEIGNYILKAKEGTTTIFIMTIRMILSSVKTKSYTTWRRTLGSSGIWLLTTRRSSKN</sequence>
<keyword evidence="5" id="KW-0732">Signal</keyword>
<dbReference type="Proteomes" id="UP000184041">
    <property type="component" value="Unassembled WGS sequence"/>
</dbReference>
<keyword evidence="2" id="KW-0479">Metal-binding</keyword>
<dbReference type="OrthoDB" id="9766107at2"/>
<evidence type="ECO:0000256" key="4">
    <source>
        <dbReference type="ARBA" id="ARBA00022837"/>
    </source>
</evidence>
<dbReference type="PROSITE" id="PS00149">
    <property type="entry name" value="SULFATASE_2"/>
    <property type="match status" value="1"/>
</dbReference>
<keyword evidence="8" id="KW-1185">Reference proteome</keyword>
<evidence type="ECO:0000313" key="7">
    <source>
        <dbReference type="EMBL" id="SHG22924.1"/>
    </source>
</evidence>
<dbReference type="InterPro" id="IPR024607">
    <property type="entry name" value="Sulfatase_CS"/>
</dbReference>
<evidence type="ECO:0000259" key="6">
    <source>
        <dbReference type="Pfam" id="PF00884"/>
    </source>
</evidence>